<dbReference type="Gene3D" id="2.60.40.10">
    <property type="entry name" value="Immunoglobulins"/>
    <property type="match status" value="3"/>
</dbReference>
<accession>A0AAV3PHF2</accession>
<feature type="domain" description="GEX2 N-terminal Ig-like" evidence="5">
    <location>
        <begin position="145"/>
        <end position="246"/>
    </location>
</feature>
<dbReference type="Proteomes" id="UP001454036">
    <property type="component" value="Unassembled WGS sequence"/>
</dbReference>
<dbReference type="InterPro" id="IPR014756">
    <property type="entry name" value="Ig_E-set"/>
</dbReference>
<feature type="region of interest" description="Disordered" evidence="3">
    <location>
        <begin position="964"/>
        <end position="983"/>
    </location>
</feature>
<dbReference type="GO" id="GO:0048235">
    <property type="term" value="P:pollen sperm cell differentiation"/>
    <property type="evidence" value="ECO:0007669"/>
    <property type="project" value="TreeGrafter"/>
</dbReference>
<dbReference type="AlphaFoldDB" id="A0AAV3PHF2"/>
<evidence type="ECO:0000259" key="5">
    <source>
        <dbReference type="Pfam" id="PF23616"/>
    </source>
</evidence>
<keyword evidence="1" id="KW-0677">Repeat</keyword>
<evidence type="ECO:0000313" key="6">
    <source>
        <dbReference type="EMBL" id="GAA0150683.1"/>
    </source>
</evidence>
<dbReference type="EMBL" id="BAABME010001637">
    <property type="protein sequence ID" value="GAA0150683.1"/>
    <property type="molecule type" value="Genomic_DNA"/>
</dbReference>
<evidence type="ECO:0000313" key="7">
    <source>
        <dbReference type="Proteomes" id="UP001454036"/>
    </source>
</evidence>
<dbReference type="InterPro" id="IPR044801">
    <property type="entry name" value="Filamin"/>
</dbReference>
<dbReference type="Pfam" id="PF23616">
    <property type="entry name" value="Ig_GEX2_N"/>
    <property type="match status" value="2"/>
</dbReference>
<dbReference type="PROSITE" id="PS50194">
    <property type="entry name" value="FILAMIN_REPEAT"/>
    <property type="match status" value="1"/>
</dbReference>
<evidence type="ECO:0000256" key="3">
    <source>
        <dbReference type="SAM" id="MobiDB-lite"/>
    </source>
</evidence>
<dbReference type="InterPro" id="IPR013783">
    <property type="entry name" value="Ig-like_fold"/>
</dbReference>
<protein>
    <recommendedName>
        <fullName evidence="5">GEX2 N-terminal Ig-like domain-containing protein</fullName>
    </recommendedName>
</protein>
<evidence type="ECO:0000256" key="1">
    <source>
        <dbReference type="ARBA" id="ARBA00022737"/>
    </source>
</evidence>
<reference evidence="6 7" key="1">
    <citation type="submission" date="2024-01" db="EMBL/GenBank/DDBJ databases">
        <title>The complete chloroplast genome sequence of Lithospermum erythrorhizon: insights into the phylogenetic relationship among Boraginaceae species and the maternal lineages of purple gromwells.</title>
        <authorList>
            <person name="Okada T."/>
            <person name="Watanabe K."/>
        </authorList>
    </citation>
    <scope>NUCLEOTIDE SEQUENCE [LARGE SCALE GENOMIC DNA]</scope>
</reference>
<comment type="caution">
    <text evidence="6">The sequence shown here is derived from an EMBL/GenBank/DDBJ whole genome shotgun (WGS) entry which is preliminary data.</text>
</comment>
<feature type="transmembrane region" description="Helical" evidence="4">
    <location>
        <begin position="927"/>
        <end position="951"/>
    </location>
</feature>
<evidence type="ECO:0000256" key="2">
    <source>
        <dbReference type="PROSITE-ProRule" id="PRU00087"/>
    </source>
</evidence>
<dbReference type="GO" id="GO:0030036">
    <property type="term" value="P:actin cytoskeleton organization"/>
    <property type="evidence" value="ECO:0007669"/>
    <property type="project" value="InterPro"/>
</dbReference>
<gene>
    <name evidence="6" type="ORF">LIER_09567</name>
</gene>
<sequence>MAIKTLSHKSLLNCIIITLISSSFSPNIAKSDSPALPKFVFSWSKDNGKFVTGDVVDIKVKILDNFETDKFEHHFCPNITVNEKMGNSSYISWLTFHFDPNDVGSWRISFLPIMVGSYDVLIADDNFMVFDSSLHFEVEPAAGIDSWIGGVNTFEAGTIASIMILPQDAFGNNISSPNEGSNLFNFTVSAFYLNGSAANIVNVSNKGWNHQSHLRIEFVPTTAGSLLLSVQVANETLIGSSLGFKVNPGPLVVSNCKVQWTVETKFFQLFLRWKHLYNREIYEPGDFLLIISDEEHNNIISGIPYEFTVYVGYCDGLNNIINGSGLNNSVAGELQQFFIFLKDAYLYPSPVEVEKTKVQIMLESDQQHLEAVVSPKESGRGNLSIQVLNGDRTHMYLASAPTFSTNNDTARKSEGKLGAFDISFVPTKIGVNEIQVFCGNIQLNGGDALKKEVTAGDVNVSLSGLINIYPRVSSLMKNDVVIQLLDSYHNPVLSQQSKLKEMGSLNNSTFQTWDFVDNQNGSYTGSYLAKGAGSYEICASYDGKHFPPCPFEVDVYSHDEHFPKVRNDIVSVWEDESITFDVLNNDFFSGRNATLLQLSMPHYGSLLQYGHLFVYTPYKGFYGNDSFSYMISDVNANLTGSVDVSVLCTPPQLISVPNGLLATEDEISPRFGGFAGFEIFIFQYDGEHYTSQDLGKSRLLTLVGSLEVINSALQTIQYFGNENFSGTDTIGISTINQNGKNNQDFPIFVELINYPPFINVPEFIILDEKMDAVSLFDRQKDKFEFFIGDPDLSNLSGNESQFLVLFSMEVSSGFLSTNLPAKLVSTIELKLTSNHWQHLQTFVTISEHTIVKAKGIRFTGTISDCNSIMQDMLFILLPGGVHGAVLSIEVNDLGNYGCYPDCDNVMSVSLLAEATVYLFRKRPMSSLVASALGTAIIIGGFFIFFICRFTIVLIHEKRKQHAQDIQDPNAGGSHMRSFELSKV</sequence>
<dbReference type="InterPro" id="IPR056434">
    <property type="entry name" value="Ig_GEX2_N"/>
</dbReference>
<keyword evidence="4" id="KW-0812">Transmembrane</keyword>
<dbReference type="Gene3D" id="2.60.40.2810">
    <property type="match status" value="1"/>
</dbReference>
<proteinExistence type="predicted"/>
<keyword evidence="4" id="KW-0472">Membrane</keyword>
<dbReference type="SUPFAM" id="SSF81296">
    <property type="entry name" value="E set domains"/>
    <property type="match status" value="1"/>
</dbReference>
<dbReference type="PANTHER" id="PTHR38537">
    <property type="entry name" value="JITTERBUG, ISOFORM N"/>
    <property type="match status" value="1"/>
</dbReference>
<feature type="domain" description="GEX2 N-terminal Ig-like" evidence="5">
    <location>
        <begin position="37"/>
        <end position="138"/>
    </location>
</feature>
<dbReference type="Pfam" id="PF17963">
    <property type="entry name" value="Big_9"/>
    <property type="match status" value="1"/>
</dbReference>
<name>A0AAV3PHF2_LITER</name>
<dbReference type="PANTHER" id="PTHR38537:SF8">
    <property type="entry name" value="FILAMIN-A"/>
    <property type="match status" value="1"/>
</dbReference>
<evidence type="ECO:0000256" key="4">
    <source>
        <dbReference type="SAM" id="Phobius"/>
    </source>
</evidence>
<organism evidence="6 7">
    <name type="scientific">Lithospermum erythrorhizon</name>
    <name type="common">Purple gromwell</name>
    <name type="synonym">Lithospermum officinale var. erythrorhizon</name>
    <dbReference type="NCBI Taxonomy" id="34254"/>
    <lineage>
        <taxon>Eukaryota</taxon>
        <taxon>Viridiplantae</taxon>
        <taxon>Streptophyta</taxon>
        <taxon>Embryophyta</taxon>
        <taxon>Tracheophyta</taxon>
        <taxon>Spermatophyta</taxon>
        <taxon>Magnoliopsida</taxon>
        <taxon>eudicotyledons</taxon>
        <taxon>Gunneridae</taxon>
        <taxon>Pentapetalae</taxon>
        <taxon>asterids</taxon>
        <taxon>lamiids</taxon>
        <taxon>Boraginales</taxon>
        <taxon>Boraginaceae</taxon>
        <taxon>Boraginoideae</taxon>
        <taxon>Lithospermeae</taxon>
        <taxon>Lithospermum</taxon>
    </lineage>
</organism>
<dbReference type="InterPro" id="IPR017868">
    <property type="entry name" value="Filamin/ABP280_repeat-like"/>
</dbReference>
<keyword evidence="7" id="KW-1185">Reference proteome</keyword>
<keyword evidence="4" id="KW-1133">Transmembrane helix</keyword>
<dbReference type="GO" id="GO:0051015">
    <property type="term" value="F:actin filament binding"/>
    <property type="evidence" value="ECO:0007669"/>
    <property type="project" value="InterPro"/>
</dbReference>
<feature type="repeat" description="Filamin" evidence="2">
    <location>
        <begin position="517"/>
        <end position="555"/>
    </location>
</feature>